<feature type="domain" description="Predicted 3'-5' exonuclease PolB-like" evidence="1">
    <location>
        <begin position="67"/>
        <end position="229"/>
    </location>
</feature>
<reference evidence="2" key="1">
    <citation type="submission" date="2022-09" db="EMBL/GenBank/DDBJ databases">
        <title>Aureispira anguillicida sp. nov., isolated from Leptocephalus of Japanese eel Anguilla japonica.</title>
        <authorList>
            <person name="Yuasa K."/>
            <person name="Mekata T."/>
            <person name="Ikunari K."/>
        </authorList>
    </citation>
    <scope>NUCLEOTIDE SEQUENCE</scope>
    <source>
        <strain evidence="2">EL160426</strain>
    </source>
</reference>
<sequence length="247" mass="28353">MLNNIDLSNVLVLDIETVSGQKSYEDLNPTMQKLWDIKSKQIQARKPEEEQLAPPEAYTELAGIYAEFGKIVCISVGVFRNDANGALNFHLKSYYDHDEKKLLAEFSELIEKHYNNPRKHFLCGHNIKEFDVPYTCRRMVINGLDFPAALDLPGKKPWELTHLLDTMTVWKFGDYKSYTALKLLCGVFDIPTPKDDIDGSEVGKTYWQEDDLDRIEVYCKKDVLATARLLMAYKGMPLIEDEKVHGL</sequence>
<dbReference type="Proteomes" id="UP001060919">
    <property type="component" value="Chromosome"/>
</dbReference>
<dbReference type="SUPFAM" id="SSF53098">
    <property type="entry name" value="Ribonuclease H-like"/>
    <property type="match status" value="1"/>
</dbReference>
<protein>
    <submittedName>
        <fullName evidence="2">Ribonuclease H-like domain-containing protein</fullName>
    </submittedName>
</protein>
<dbReference type="InterPro" id="IPR012337">
    <property type="entry name" value="RNaseH-like_sf"/>
</dbReference>
<proteinExistence type="predicted"/>
<organism evidence="2 3">
    <name type="scientific">Aureispira anguillae</name>
    <dbReference type="NCBI Taxonomy" id="2864201"/>
    <lineage>
        <taxon>Bacteria</taxon>
        <taxon>Pseudomonadati</taxon>
        <taxon>Bacteroidota</taxon>
        <taxon>Saprospiria</taxon>
        <taxon>Saprospirales</taxon>
        <taxon>Saprospiraceae</taxon>
        <taxon>Aureispira</taxon>
    </lineage>
</organism>
<accession>A0A915YBR1</accession>
<dbReference type="Gene3D" id="3.30.420.10">
    <property type="entry name" value="Ribonuclease H-like superfamily/Ribonuclease H"/>
    <property type="match status" value="1"/>
</dbReference>
<dbReference type="RefSeq" id="WP_264791489.1">
    <property type="nucleotide sequence ID" value="NZ_AP026867.1"/>
</dbReference>
<dbReference type="AlphaFoldDB" id="A0A915YBR1"/>
<dbReference type="InterPro" id="IPR019288">
    <property type="entry name" value="3'-5'_exonuclease_PolB-like"/>
</dbReference>
<evidence type="ECO:0000259" key="1">
    <source>
        <dbReference type="Pfam" id="PF10108"/>
    </source>
</evidence>
<name>A0A915YBR1_9BACT</name>
<gene>
    <name evidence="2" type="ORF">AsAng_0008630</name>
</gene>
<dbReference type="KEGG" id="aup:AsAng_0008630"/>
<dbReference type="EMBL" id="AP026867">
    <property type="protein sequence ID" value="BDS10155.1"/>
    <property type="molecule type" value="Genomic_DNA"/>
</dbReference>
<dbReference type="Pfam" id="PF10108">
    <property type="entry name" value="DNA_pol_B_exo2"/>
    <property type="match status" value="1"/>
</dbReference>
<evidence type="ECO:0000313" key="3">
    <source>
        <dbReference type="Proteomes" id="UP001060919"/>
    </source>
</evidence>
<keyword evidence="3" id="KW-1185">Reference proteome</keyword>
<dbReference type="InterPro" id="IPR036397">
    <property type="entry name" value="RNaseH_sf"/>
</dbReference>
<evidence type="ECO:0000313" key="2">
    <source>
        <dbReference type="EMBL" id="BDS10155.1"/>
    </source>
</evidence>
<dbReference type="GO" id="GO:0003676">
    <property type="term" value="F:nucleic acid binding"/>
    <property type="evidence" value="ECO:0007669"/>
    <property type="project" value="InterPro"/>
</dbReference>